<proteinExistence type="predicted"/>
<dbReference type="EMBL" id="LPVY01000021">
    <property type="protein sequence ID" value="KZB62435.1"/>
    <property type="molecule type" value="Genomic_DNA"/>
</dbReference>
<feature type="region of interest" description="Disordered" evidence="1">
    <location>
        <begin position="94"/>
        <end position="116"/>
    </location>
</feature>
<dbReference type="RefSeq" id="WP_062953002.1">
    <property type="nucleotide sequence ID" value="NZ_LPVY01000021.1"/>
</dbReference>
<evidence type="ECO:0000313" key="2">
    <source>
        <dbReference type="EMBL" id="KZB62435.1"/>
    </source>
</evidence>
<dbReference type="OrthoDB" id="8378722at2"/>
<sequence>MTITRTTHRSVTFYHPFRLTGHDRLFPPGIYEVETTEELDAMAATRSYKKIECRMPVLVEGSRDMEEEILIVDPAALDAALVLDADPLREEEREALLGRPGTPAKPPIANGGASQH</sequence>
<name>A0A154L2X4_9PROT</name>
<dbReference type="AlphaFoldDB" id="A0A154L2X4"/>
<gene>
    <name evidence="2" type="ORF">AUP42_04605</name>
</gene>
<accession>A0A154L2X4</accession>
<dbReference type="Proteomes" id="UP000076335">
    <property type="component" value="Unassembled WGS sequence"/>
</dbReference>
<protein>
    <submittedName>
        <fullName evidence="2">Uncharacterized protein</fullName>
    </submittedName>
</protein>
<evidence type="ECO:0000313" key="3">
    <source>
        <dbReference type="Proteomes" id="UP000076335"/>
    </source>
</evidence>
<reference evidence="2 3" key="1">
    <citation type="submission" date="2015-12" db="EMBL/GenBank/DDBJ databases">
        <title>Genome sequence of Thalassospira lucentensis MCCC 1A02072.</title>
        <authorList>
            <person name="Lu L."/>
            <person name="Lai Q."/>
            <person name="Shao Z."/>
            <person name="Qian P."/>
        </authorList>
    </citation>
    <scope>NUCLEOTIDE SEQUENCE [LARGE SCALE GENOMIC DNA]</scope>
    <source>
        <strain evidence="2 3">MCCC 1A02072</strain>
    </source>
</reference>
<organism evidence="2 3">
    <name type="scientific">Thalassospira lucentensis</name>
    <dbReference type="NCBI Taxonomy" id="168935"/>
    <lineage>
        <taxon>Bacteria</taxon>
        <taxon>Pseudomonadati</taxon>
        <taxon>Pseudomonadota</taxon>
        <taxon>Alphaproteobacteria</taxon>
        <taxon>Rhodospirillales</taxon>
        <taxon>Thalassospiraceae</taxon>
        <taxon>Thalassospira</taxon>
    </lineage>
</organism>
<evidence type="ECO:0000256" key="1">
    <source>
        <dbReference type="SAM" id="MobiDB-lite"/>
    </source>
</evidence>
<comment type="caution">
    <text evidence="2">The sequence shown here is derived from an EMBL/GenBank/DDBJ whole genome shotgun (WGS) entry which is preliminary data.</text>
</comment>